<dbReference type="EMBL" id="FMVM01000012">
    <property type="protein sequence ID" value="SCY92419.1"/>
    <property type="molecule type" value="Genomic_DNA"/>
</dbReference>
<dbReference type="STRING" id="582692.SAMN05720606_11281"/>
<dbReference type="InterPro" id="IPR010994">
    <property type="entry name" value="RuvA_2-like"/>
</dbReference>
<keyword evidence="2" id="KW-1185">Reference proteome</keyword>
<dbReference type="PANTHER" id="PTHR40084">
    <property type="entry name" value="PHOSPHOHYDROLASE, PHP FAMILY"/>
    <property type="match status" value="1"/>
</dbReference>
<dbReference type="Proteomes" id="UP000198538">
    <property type="component" value="Unassembled WGS sequence"/>
</dbReference>
<name>A0A1G5JXL8_9BACL</name>
<dbReference type="InterPro" id="IPR016195">
    <property type="entry name" value="Pol/histidinol_Pase-like"/>
</dbReference>
<gene>
    <name evidence="1" type="ORF">SAMN05720606_11281</name>
</gene>
<accession>A0A1G5JXL8</accession>
<sequence>MQNQKATLPLWEPCYADLHIHIGRTSRGEAVKISGSRDLTFENIAREASTRKGIHLLGVIDCHSPVVQRDIEDLLENGTMSEVEGGGIAYQDTTILLGTEIELREPEMREFHMLAYFRDLGTMKSFTTWMARYMKNVNLSSQRVYVPALEMQAEIKARGGLIVPAHVFTPHKGIYGSTAPRMADVLDTSLVDAVELGLSSDSSMASYIRELDQVPFLTNSDAHSLGKIGREYNELQIASPSFDEFRMALLGKEGRRIAANYGLNPRLGKYHRTYCAACGSVMDEKDLSAERCSLCGSPKLVQGVLDRILAIADRKQPELPAERPPYYYQVPLEFIPGLGKAKLRQLLDRFGTEMAVLHRTDEAQLAEVVGPVLAELIVAARNGGLTLSSGGGGTYGKVATKEQTSQKM</sequence>
<dbReference type="SUPFAM" id="SSF89550">
    <property type="entry name" value="PHP domain-like"/>
    <property type="match status" value="1"/>
</dbReference>
<organism evidence="1 2">
    <name type="scientific">Paenibacillus polysaccharolyticus</name>
    <dbReference type="NCBI Taxonomy" id="582692"/>
    <lineage>
        <taxon>Bacteria</taxon>
        <taxon>Bacillati</taxon>
        <taxon>Bacillota</taxon>
        <taxon>Bacilli</taxon>
        <taxon>Bacillales</taxon>
        <taxon>Paenibacillaceae</taxon>
        <taxon>Paenibacillus</taxon>
    </lineage>
</organism>
<dbReference type="SUPFAM" id="SSF47781">
    <property type="entry name" value="RuvA domain 2-like"/>
    <property type="match status" value="1"/>
</dbReference>
<dbReference type="Gene3D" id="1.10.150.20">
    <property type="entry name" value="5' to 3' exonuclease, C-terminal subdomain"/>
    <property type="match status" value="1"/>
</dbReference>
<evidence type="ECO:0000313" key="1">
    <source>
        <dbReference type="EMBL" id="SCY92419.1"/>
    </source>
</evidence>
<dbReference type="CDD" id="cd19067">
    <property type="entry name" value="PfuEndoQ-like"/>
    <property type="match status" value="1"/>
</dbReference>
<dbReference type="PANTHER" id="PTHR40084:SF1">
    <property type="entry name" value="PHOSPHOTRANSFERASE"/>
    <property type="match status" value="1"/>
</dbReference>
<dbReference type="Pfam" id="PF13263">
    <property type="entry name" value="PHP_C"/>
    <property type="match status" value="1"/>
</dbReference>
<dbReference type="RefSeq" id="WP_090922451.1">
    <property type="nucleotide sequence ID" value="NZ_FMVM01000012.1"/>
</dbReference>
<proteinExistence type="predicted"/>
<evidence type="ECO:0000313" key="2">
    <source>
        <dbReference type="Proteomes" id="UP000198538"/>
    </source>
</evidence>
<reference evidence="2" key="1">
    <citation type="submission" date="2016-10" db="EMBL/GenBank/DDBJ databases">
        <authorList>
            <person name="Varghese N."/>
            <person name="Submissions S."/>
        </authorList>
    </citation>
    <scope>NUCLEOTIDE SEQUENCE [LARGE SCALE GENOMIC DNA]</scope>
    <source>
        <strain evidence="2">BL9</strain>
    </source>
</reference>
<protein>
    <submittedName>
        <fullName evidence="1">TIGR00375 family protein</fullName>
    </submittedName>
</protein>
<dbReference type="AlphaFoldDB" id="A0A1G5JXL8"/>
<dbReference type="Gene3D" id="3.20.20.140">
    <property type="entry name" value="Metal-dependent hydrolases"/>
    <property type="match status" value="1"/>
</dbReference>